<dbReference type="SUPFAM" id="SSF51905">
    <property type="entry name" value="FAD/NAD(P)-binding domain"/>
    <property type="match status" value="1"/>
</dbReference>
<evidence type="ECO:0000256" key="5">
    <source>
        <dbReference type="ARBA" id="ARBA00023033"/>
    </source>
</evidence>
<dbReference type="Proteomes" id="UP001139447">
    <property type="component" value="Unassembled WGS sequence"/>
</dbReference>
<evidence type="ECO:0000256" key="1">
    <source>
        <dbReference type="ARBA" id="ARBA00001974"/>
    </source>
</evidence>
<sequence>MQKQFLVAGGGIGGLAAALACTRAGWQGRLFEQAEAFSEVGAGLQLGPNATRLLQAWGLDGALAQVAAFPDQLRVRSALDGRELGRLRLGETIRARYGAPYATVHRADLHALLLAAAGSVVSLNPGTRIAGVNASEHAVVLRTAANKEVEGEALIGADGLWSTVRRVVWGDGPAQPTGHLAYRALVSQQALPAALRSTQVTAWLGPQLHVVAYPVRQGDALNVVAIVERRPGGEAAAAAESWDQAGTAAELLAALGEMCAPLRELVQAMPGWRLWALNDRPPLQRPEQMVRGRVVLLGDAAHPMRPYLAQGAGMALEDAFELAHLLAMEALDVPTALRRYGLNRWQRCARVQARSQRNGRIFHAAGPLAWGRDLAMRALGERLLDLPWLYRGAPWSG</sequence>
<dbReference type="GO" id="GO:0004497">
    <property type="term" value="F:monooxygenase activity"/>
    <property type="evidence" value="ECO:0007669"/>
    <property type="project" value="UniProtKB-KW"/>
</dbReference>
<keyword evidence="2" id="KW-0285">Flavoprotein</keyword>
<keyword evidence="5 7" id="KW-0503">Monooxygenase</keyword>
<protein>
    <submittedName>
        <fullName evidence="7">FAD-dependent monooxygenase</fullName>
    </submittedName>
</protein>
<dbReference type="InterPro" id="IPR002938">
    <property type="entry name" value="FAD-bd"/>
</dbReference>
<comment type="caution">
    <text evidence="7">The sequence shown here is derived from an EMBL/GenBank/DDBJ whole genome shotgun (WGS) entry which is preliminary data.</text>
</comment>
<gene>
    <name evidence="7" type="ORF">MMF98_13545</name>
</gene>
<dbReference type="InterPro" id="IPR050493">
    <property type="entry name" value="FAD-dep_Monooxygenase_BioMet"/>
</dbReference>
<accession>A0A9X1VY07</accession>
<dbReference type="SUPFAM" id="SSF54373">
    <property type="entry name" value="FAD-linked reductases, C-terminal domain"/>
    <property type="match status" value="1"/>
</dbReference>
<dbReference type="Gene3D" id="3.50.50.60">
    <property type="entry name" value="FAD/NAD(P)-binding domain"/>
    <property type="match status" value="1"/>
</dbReference>
<dbReference type="RefSeq" id="WP_243306816.1">
    <property type="nucleotide sequence ID" value="NZ_JALGBI010000001.1"/>
</dbReference>
<dbReference type="PANTHER" id="PTHR13789:SF318">
    <property type="entry name" value="GERANYLGERANYL DIPHOSPHATE REDUCTASE"/>
    <property type="match status" value="1"/>
</dbReference>
<evidence type="ECO:0000259" key="6">
    <source>
        <dbReference type="Pfam" id="PF01494"/>
    </source>
</evidence>
<dbReference type="AlphaFoldDB" id="A0A9X1VY07"/>
<evidence type="ECO:0000256" key="4">
    <source>
        <dbReference type="ARBA" id="ARBA00023002"/>
    </source>
</evidence>
<evidence type="ECO:0000313" key="8">
    <source>
        <dbReference type="Proteomes" id="UP001139447"/>
    </source>
</evidence>
<evidence type="ECO:0000313" key="7">
    <source>
        <dbReference type="EMBL" id="MCJ0764234.1"/>
    </source>
</evidence>
<keyword evidence="8" id="KW-1185">Reference proteome</keyword>
<proteinExistence type="predicted"/>
<name>A0A9X1VY07_9BURK</name>
<dbReference type="InterPro" id="IPR036188">
    <property type="entry name" value="FAD/NAD-bd_sf"/>
</dbReference>
<comment type="cofactor">
    <cofactor evidence="1">
        <name>FAD</name>
        <dbReference type="ChEBI" id="CHEBI:57692"/>
    </cofactor>
</comment>
<dbReference type="PRINTS" id="PR00420">
    <property type="entry name" value="RNGMNOXGNASE"/>
</dbReference>
<dbReference type="PROSITE" id="PS51257">
    <property type="entry name" value="PROKAR_LIPOPROTEIN"/>
    <property type="match status" value="1"/>
</dbReference>
<reference evidence="7" key="1">
    <citation type="submission" date="2022-03" db="EMBL/GenBank/DDBJ databases">
        <authorList>
            <person name="Woo C.Y."/>
        </authorList>
    </citation>
    <scope>NUCLEOTIDE SEQUENCE</scope>
    <source>
        <strain evidence="7">CYS-02</strain>
    </source>
</reference>
<keyword evidence="4" id="KW-0560">Oxidoreductase</keyword>
<feature type="domain" description="FAD-binding" evidence="6">
    <location>
        <begin position="5"/>
        <end position="347"/>
    </location>
</feature>
<organism evidence="7 8">
    <name type="scientific">Variovorax terrae</name>
    <dbReference type="NCBI Taxonomy" id="2923278"/>
    <lineage>
        <taxon>Bacteria</taxon>
        <taxon>Pseudomonadati</taxon>
        <taxon>Pseudomonadota</taxon>
        <taxon>Betaproteobacteria</taxon>
        <taxon>Burkholderiales</taxon>
        <taxon>Comamonadaceae</taxon>
        <taxon>Variovorax</taxon>
    </lineage>
</organism>
<dbReference type="PANTHER" id="PTHR13789">
    <property type="entry name" value="MONOOXYGENASE"/>
    <property type="match status" value="1"/>
</dbReference>
<dbReference type="Pfam" id="PF01494">
    <property type="entry name" value="FAD_binding_3"/>
    <property type="match status" value="1"/>
</dbReference>
<dbReference type="GO" id="GO:0071949">
    <property type="term" value="F:FAD binding"/>
    <property type="evidence" value="ECO:0007669"/>
    <property type="project" value="InterPro"/>
</dbReference>
<keyword evidence="3" id="KW-0274">FAD</keyword>
<evidence type="ECO:0000256" key="2">
    <source>
        <dbReference type="ARBA" id="ARBA00022630"/>
    </source>
</evidence>
<dbReference type="EMBL" id="JALGBI010000001">
    <property type="protein sequence ID" value="MCJ0764234.1"/>
    <property type="molecule type" value="Genomic_DNA"/>
</dbReference>
<evidence type="ECO:0000256" key="3">
    <source>
        <dbReference type="ARBA" id="ARBA00022827"/>
    </source>
</evidence>